<organism evidence="1 2">
    <name type="scientific">Chryseobacterium indologenes</name>
    <name type="common">Flavobacterium indologenes</name>
    <dbReference type="NCBI Taxonomy" id="253"/>
    <lineage>
        <taxon>Bacteria</taxon>
        <taxon>Pseudomonadati</taxon>
        <taxon>Bacteroidota</taxon>
        <taxon>Flavobacteriia</taxon>
        <taxon>Flavobacteriales</taxon>
        <taxon>Weeksellaceae</taxon>
        <taxon>Chryseobacterium group</taxon>
        <taxon>Chryseobacterium</taxon>
    </lineage>
</organism>
<sequence length="161" mass="19081">MKINFVLFCCLFLLNNNCRKEDKNDILKSIVITDNGDKFYLSDGIGKVYKKEGLKSYKFFVPHKSLNYIKEIYVSNNLEKLSDDHIIHSTNKDSIRPKQRITTISFYFKNNDKKQITFQDDGYNSPMDRFPEETIKPIFQESFMLIKKIRDSTNERSDLLR</sequence>
<gene>
    <name evidence="1" type="ORF">AOB46_08865</name>
</gene>
<accession>A0A0N1KT15</accession>
<reference evidence="1 2" key="1">
    <citation type="journal article" date="2015" name="Genom Data">
        <title>Draft genome sequence of a multidrug-resistant Chryseobacterium indologenes isolate from Malaysia.</title>
        <authorList>
            <person name="Yu C.Y."/>
            <person name="Ang G.Y."/>
            <person name="Cheng H.J."/>
            <person name="Cheong Y.M."/>
            <person name="Yin W.F."/>
            <person name="Chan K.G."/>
        </authorList>
    </citation>
    <scope>NUCLEOTIDE SEQUENCE [LARGE SCALE GENOMIC DNA]</scope>
    <source>
        <strain evidence="1 2">CI_885</strain>
    </source>
</reference>
<dbReference type="PATRIC" id="fig|253.9.peg.3526"/>
<proteinExistence type="predicted"/>
<name>A0A0N1KT15_CHRID</name>
<reference evidence="2" key="2">
    <citation type="submission" date="2015-09" db="EMBL/GenBank/DDBJ databases">
        <title>Draft genome sequence of a multidrug-resistant Chryseobacterium indologenes isolate from Malaysia.</title>
        <authorList>
            <person name="Yu C.Y."/>
            <person name="Ang G.Y."/>
            <person name="Chan K.-G."/>
        </authorList>
    </citation>
    <scope>NUCLEOTIDE SEQUENCE [LARGE SCALE GENOMIC DNA]</scope>
    <source>
        <strain evidence="2">CI_885</strain>
    </source>
</reference>
<evidence type="ECO:0000313" key="2">
    <source>
        <dbReference type="Proteomes" id="UP000037953"/>
    </source>
</evidence>
<comment type="caution">
    <text evidence="1">The sequence shown here is derived from an EMBL/GenBank/DDBJ whole genome shotgun (WGS) entry which is preliminary data.</text>
</comment>
<dbReference type="Proteomes" id="UP000037953">
    <property type="component" value="Unassembled WGS sequence"/>
</dbReference>
<dbReference type="EMBL" id="LJOD01000004">
    <property type="protein sequence ID" value="KPE51747.1"/>
    <property type="molecule type" value="Genomic_DNA"/>
</dbReference>
<evidence type="ECO:0000313" key="1">
    <source>
        <dbReference type="EMBL" id="KPE51747.1"/>
    </source>
</evidence>
<dbReference type="AlphaFoldDB" id="A0A0N1KT15"/>
<dbReference type="RefSeq" id="WP_062698392.1">
    <property type="nucleotide sequence ID" value="NZ_LJOD01000004.1"/>
</dbReference>
<protein>
    <submittedName>
        <fullName evidence="1">Uncharacterized protein</fullName>
    </submittedName>
</protein>